<dbReference type="Pfam" id="PF00293">
    <property type="entry name" value="NUDIX"/>
    <property type="match status" value="1"/>
</dbReference>
<dbReference type="GO" id="GO:0004081">
    <property type="term" value="F:bis(5'-nucleosyl)-tetraphosphatase (asymmetrical) activity"/>
    <property type="evidence" value="ECO:0007669"/>
    <property type="project" value="TreeGrafter"/>
</dbReference>
<dbReference type="PANTHER" id="PTHR21340:SF0">
    <property type="entry name" value="BIS(5'-NUCLEOSYL)-TETRAPHOSPHATASE [ASYMMETRICAL]"/>
    <property type="match status" value="1"/>
</dbReference>
<proteinExistence type="predicted"/>
<evidence type="ECO:0000313" key="3">
    <source>
        <dbReference type="EMBL" id="OGL80934.1"/>
    </source>
</evidence>
<evidence type="ECO:0000259" key="2">
    <source>
        <dbReference type="PROSITE" id="PS51462"/>
    </source>
</evidence>
<gene>
    <name evidence="3" type="ORF">A3B21_03130</name>
</gene>
<evidence type="ECO:0000256" key="1">
    <source>
        <dbReference type="ARBA" id="ARBA00022801"/>
    </source>
</evidence>
<dbReference type="EMBL" id="MGEJ01000012">
    <property type="protein sequence ID" value="OGL80934.1"/>
    <property type="molecule type" value="Genomic_DNA"/>
</dbReference>
<dbReference type="PROSITE" id="PS51462">
    <property type="entry name" value="NUDIX"/>
    <property type="match status" value="1"/>
</dbReference>
<dbReference type="SUPFAM" id="SSF55811">
    <property type="entry name" value="Nudix"/>
    <property type="match status" value="1"/>
</dbReference>
<dbReference type="GO" id="GO:0006754">
    <property type="term" value="P:ATP biosynthetic process"/>
    <property type="evidence" value="ECO:0007669"/>
    <property type="project" value="TreeGrafter"/>
</dbReference>
<organism evidence="3 4">
    <name type="scientific">Candidatus Uhrbacteria bacterium RIFCSPLOWO2_01_FULL_47_24</name>
    <dbReference type="NCBI Taxonomy" id="1802401"/>
    <lineage>
        <taxon>Bacteria</taxon>
        <taxon>Candidatus Uhriibacteriota</taxon>
    </lineage>
</organism>
<feature type="domain" description="Nudix hydrolase" evidence="2">
    <location>
        <begin position="1"/>
        <end position="153"/>
    </location>
</feature>
<comment type="caution">
    <text evidence="3">The sequence shown here is derived from an EMBL/GenBank/DDBJ whole genome shotgun (WGS) entry which is preliminary data.</text>
</comment>
<evidence type="ECO:0000313" key="4">
    <source>
        <dbReference type="Proteomes" id="UP000176897"/>
    </source>
</evidence>
<dbReference type="InterPro" id="IPR000086">
    <property type="entry name" value="NUDIX_hydrolase_dom"/>
</dbReference>
<dbReference type="InterPro" id="IPR015797">
    <property type="entry name" value="NUDIX_hydrolase-like_dom_sf"/>
</dbReference>
<dbReference type="PANTHER" id="PTHR21340">
    <property type="entry name" value="DIADENOSINE 5,5-P1,P4-TETRAPHOSPHATE PYROPHOSPHOHYDROLASE MUTT"/>
    <property type="match status" value="1"/>
</dbReference>
<dbReference type="Proteomes" id="UP000176897">
    <property type="component" value="Unassembled WGS sequence"/>
</dbReference>
<dbReference type="GO" id="GO:0006167">
    <property type="term" value="P:AMP biosynthetic process"/>
    <property type="evidence" value="ECO:0007669"/>
    <property type="project" value="TreeGrafter"/>
</dbReference>
<dbReference type="InterPro" id="IPR051325">
    <property type="entry name" value="Nudix_hydrolase_domain"/>
</dbReference>
<sequence>MNHESGKKRRIVRTEYSAGGIVFRKHPHGIEIAFLLDPFHKWTFAKGHIERGEKPDVAGVREVKEEMGIRKLRVMAPLGRIDWWFRERRGTAHSPKGALVHKFAYYFLMEAPAGTKLYPQKSELIKAVRWVPLDQALRLSSYKDVRPVLQKAIAMLKSRYGN</sequence>
<accession>A0A1F7UT85</accession>
<dbReference type="AlphaFoldDB" id="A0A1F7UT85"/>
<reference evidence="3 4" key="1">
    <citation type="journal article" date="2016" name="Nat. Commun.">
        <title>Thousands of microbial genomes shed light on interconnected biogeochemical processes in an aquifer system.</title>
        <authorList>
            <person name="Anantharaman K."/>
            <person name="Brown C.T."/>
            <person name="Hug L.A."/>
            <person name="Sharon I."/>
            <person name="Castelle C.J."/>
            <person name="Probst A.J."/>
            <person name="Thomas B.C."/>
            <person name="Singh A."/>
            <person name="Wilkins M.J."/>
            <person name="Karaoz U."/>
            <person name="Brodie E.L."/>
            <person name="Williams K.H."/>
            <person name="Hubbard S.S."/>
            <person name="Banfield J.F."/>
        </authorList>
    </citation>
    <scope>NUCLEOTIDE SEQUENCE [LARGE SCALE GENOMIC DNA]</scope>
</reference>
<keyword evidence="1" id="KW-0378">Hydrolase</keyword>
<dbReference type="STRING" id="1802401.A3B21_03130"/>
<name>A0A1F7UT85_9BACT</name>
<dbReference type="Gene3D" id="3.90.79.10">
    <property type="entry name" value="Nucleoside Triphosphate Pyrophosphohydrolase"/>
    <property type="match status" value="1"/>
</dbReference>
<dbReference type="CDD" id="cd03673">
    <property type="entry name" value="NUDIX_Ap6A_hydrolase"/>
    <property type="match status" value="1"/>
</dbReference>
<protein>
    <recommendedName>
        <fullName evidence="2">Nudix hydrolase domain-containing protein</fullName>
    </recommendedName>
</protein>